<reference evidence="1" key="1">
    <citation type="submission" date="2023-02" db="EMBL/GenBank/DDBJ databases">
        <title>Genome of Flavobacteriaceae gen. nov. sp. strain F89.</title>
        <authorList>
            <person name="Wang Y."/>
        </authorList>
    </citation>
    <scope>NUCLEOTIDE SEQUENCE</scope>
    <source>
        <strain evidence="1">F89</strain>
    </source>
</reference>
<organism evidence="1 2">
    <name type="scientific">Cerina litoralis</name>
    <dbReference type="NCBI Taxonomy" id="2874477"/>
    <lineage>
        <taxon>Bacteria</taxon>
        <taxon>Pseudomonadati</taxon>
        <taxon>Bacteroidota</taxon>
        <taxon>Flavobacteriia</taxon>
        <taxon>Flavobacteriales</taxon>
        <taxon>Flavobacteriaceae</taxon>
        <taxon>Cerina</taxon>
    </lineage>
</organism>
<name>A0AAE3JS51_9FLAO</name>
<accession>A0AAE3JS51</accession>
<evidence type="ECO:0000313" key="1">
    <source>
        <dbReference type="EMBL" id="MCG2462073.1"/>
    </source>
</evidence>
<dbReference type="NCBIfam" id="NF041495">
    <property type="entry name" value="MobB_relaxase"/>
    <property type="match status" value="1"/>
</dbReference>
<comment type="caution">
    <text evidence="1">The sequence shown here is derived from an EMBL/GenBank/DDBJ whole genome shotgun (WGS) entry which is preliminary data.</text>
</comment>
<dbReference type="RefSeq" id="WP_317903214.1">
    <property type="nucleotide sequence ID" value="NZ_JAIRBC010000024.1"/>
</dbReference>
<dbReference type="Proteomes" id="UP001200642">
    <property type="component" value="Unassembled WGS sequence"/>
</dbReference>
<keyword evidence="2" id="KW-1185">Reference proteome</keyword>
<dbReference type="InterPro" id="IPR043766">
    <property type="entry name" value="BfmA-like"/>
</dbReference>
<evidence type="ECO:0000313" key="2">
    <source>
        <dbReference type="Proteomes" id="UP001200642"/>
    </source>
</evidence>
<dbReference type="Pfam" id="PF18976">
    <property type="entry name" value="DUF5712"/>
    <property type="match status" value="1"/>
</dbReference>
<dbReference type="EMBL" id="JAIRBC010000024">
    <property type="protein sequence ID" value="MCG2462073.1"/>
    <property type="molecule type" value="Genomic_DNA"/>
</dbReference>
<sequence length="341" mass="39941">MYISITPQKISEGYSKSSADFVNYLEKENEGRSPENVEQFFDQFHDRIDHNHVVREIDANTKKLRNRDPRFYSITISPSQRELRHLDNPDIQLKEYTRQIMEEYAKSFHRETEIQVENIKYYAKIEHERTYKGFDRQVRENAPFNKKIIHLRNEIRMVDRGEIPGSIPKLEKEILNLQAAIPHKVNGIPIVEGMKKEGLQTHVHIIVSRKDISNQFSLSPGSKHKASEVQLNGKTVKRGFDRDKFFQNAEKAFDKTFGYDRNYVEKYRSHKIFSRDPQRYFSQLLDLPQTEKGMAIKLLRQTGIEVPNIHIPTNQVQMALQTIKQVKRAMEIAVQSSSIGI</sequence>
<proteinExistence type="predicted"/>
<protein>
    <submittedName>
        <fullName evidence="1">DUF5712 family protein</fullName>
    </submittedName>
</protein>
<dbReference type="InterPro" id="IPR048098">
    <property type="entry name" value="MobB"/>
</dbReference>
<gene>
    <name evidence="1" type="ORF">K8352_15040</name>
</gene>
<dbReference type="AlphaFoldDB" id="A0AAE3JS51"/>